<protein>
    <submittedName>
        <fullName evidence="2">Uncharacterized protein</fullName>
    </submittedName>
</protein>
<evidence type="ECO:0000256" key="1">
    <source>
        <dbReference type="SAM" id="MobiDB-lite"/>
    </source>
</evidence>
<accession>A0AAD5SMF9</accession>
<gene>
    <name evidence="2" type="ORF">HK100_010335</name>
</gene>
<organism evidence="2 3">
    <name type="scientific">Physocladia obscura</name>
    <dbReference type="NCBI Taxonomy" id="109957"/>
    <lineage>
        <taxon>Eukaryota</taxon>
        <taxon>Fungi</taxon>
        <taxon>Fungi incertae sedis</taxon>
        <taxon>Chytridiomycota</taxon>
        <taxon>Chytridiomycota incertae sedis</taxon>
        <taxon>Chytridiomycetes</taxon>
        <taxon>Chytridiales</taxon>
        <taxon>Chytriomycetaceae</taxon>
        <taxon>Physocladia</taxon>
    </lineage>
</organism>
<feature type="compositionally biased region" description="Polar residues" evidence="1">
    <location>
        <begin position="85"/>
        <end position="110"/>
    </location>
</feature>
<feature type="non-terminal residue" evidence="2">
    <location>
        <position position="316"/>
    </location>
</feature>
<comment type="caution">
    <text evidence="2">The sequence shown here is derived from an EMBL/GenBank/DDBJ whole genome shotgun (WGS) entry which is preliminary data.</text>
</comment>
<proteinExistence type="predicted"/>
<keyword evidence="3" id="KW-1185">Reference proteome</keyword>
<reference evidence="2" key="1">
    <citation type="submission" date="2020-05" db="EMBL/GenBank/DDBJ databases">
        <title>Phylogenomic resolution of chytrid fungi.</title>
        <authorList>
            <person name="Stajich J.E."/>
            <person name="Amses K."/>
            <person name="Simmons R."/>
            <person name="Seto K."/>
            <person name="Myers J."/>
            <person name="Bonds A."/>
            <person name="Quandt C.A."/>
            <person name="Barry K."/>
            <person name="Liu P."/>
            <person name="Grigoriev I."/>
            <person name="Longcore J.E."/>
            <person name="James T.Y."/>
        </authorList>
    </citation>
    <scope>NUCLEOTIDE SEQUENCE</scope>
    <source>
        <strain evidence="2">JEL0513</strain>
    </source>
</reference>
<dbReference type="AlphaFoldDB" id="A0AAD5SMF9"/>
<dbReference type="EMBL" id="JADGJH010005667">
    <property type="protein sequence ID" value="KAJ3079727.1"/>
    <property type="molecule type" value="Genomic_DNA"/>
</dbReference>
<feature type="region of interest" description="Disordered" evidence="1">
    <location>
        <begin position="74"/>
        <end position="110"/>
    </location>
</feature>
<name>A0AAD5SMF9_9FUNG</name>
<evidence type="ECO:0000313" key="2">
    <source>
        <dbReference type="EMBL" id="KAJ3079727.1"/>
    </source>
</evidence>
<dbReference type="Proteomes" id="UP001211907">
    <property type="component" value="Unassembled WGS sequence"/>
</dbReference>
<evidence type="ECO:0000313" key="3">
    <source>
        <dbReference type="Proteomes" id="UP001211907"/>
    </source>
</evidence>
<sequence length="316" mass="34919">MDIADLHQELLNDILQLKFELVSKADKLIDMLKSNGRIFEMDASSIEVLNVENEREILHQSHIELGIRWESEDYLIPPPQPTRPMHQSVSSLGNSQRNPHLTNTSSNAQTPSFFRSASALTAVPNQTQTQSARTIITATTTIAATTTHEKISPSLTRPSGFPDRFRHAQKKQEYAATGLSKSFISVNNKEDSDDSEDAAVAEKQFETVAILEVESNNCSSVTSSISGFALPKYVMAADQPQRRGATGATAVVVNPESGNKILRNTIDAKRSVVLISEEGEDDKNQKAPQVSRNNSKFEEIARKHFLSLLVPSFDNR</sequence>